<sequence length="148" mass="16355">MIIKLADFKPSQKTSDPQFLLVQSLSDAELFASIASQSFNYRVDSKMIASIINHDENVKLFVGYIRQQPSCCGLVFHDKNGYGGLHMIGTPPQLRGQGLATLMTNYLLQVCIEDGKDWCVLHASAAGEPIYAKLGFEPAKQIITYVLT</sequence>
<dbReference type="RefSeq" id="WP_103790698.1">
    <property type="nucleotide sequence ID" value="NZ_PQVF01000019.1"/>
</dbReference>
<feature type="domain" description="N-acetyltransferase" evidence="1">
    <location>
        <begin position="17"/>
        <end position="148"/>
    </location>
</feature>
<evidence type="ECO:0000313" key="2">
    <source>
        <dbReference type="EMBL" id="POY34771.1"/>
    </source>
</evidence>
<evidence type="ECO:0000313" key="3">
    <source>
        <dbReference type="Proteomes" id="UP000236893"/>
    </source>
</evidence>
<dbReference type="InterPro" id="IPR016181">
    <property type="entry name" value="Acyl_CoA_acyltransferase"/>
</dbReference>
<dbReference type="Gene3D" id="3.40.630.30">
    <property type="match status" value="1"/>
</dbReference>
<organism evidence="2 3">
    <name type="scientific">Solitalea longa</name>
    <dbReference type="NCBI Taxonomy" id="2079460"/>
    <lineage>
        <taxon>Bacteria</taxon>
        <taxon>Pseudomonadati</taxon>
        <taxon>Bacteroidota</taxon>
        <taxon>Sphingobacteriia</taxon>
        <taxon>Sphingobacteriales</taxon>
        <taxon>Sphingobacteriaceae</taxon>
        <taxon>Solitalea</taxon>
    </lineage>
</organism>
<dbReference type="SUPFAM" id="SSF55729">
    <property type="entry name" value="Acyl-CoA N-acyltransferases (Nat)"/>
    <property type="match status" value="1"/>
</dbReference>
<evidence type="ECO:0000259" key="1">
    <source>
        <dbReference type="PROSITE" id="PS51186"/>
    </source>
</evidence>
<reference evidence="2 3" key="1">
    <citation type="submission" date="2018-01" db="EMBL/GenBank/DDBJ databases">
        <authorList>
            <person name="Gaut B.S."/>
            <person name="Morton B.R."/>
            <person name="Clegg M.T."/>
            <person name="Duvall M.R."/>
        </authorList>
    </citation>
    <scope>NUCLEOTIDE SEQUENCE [LARGE SCALE GENOMIC DNA]</scope>
    <source>
        <strain evidence="2 3">HR-AV</strain>
    </source>
</reference>
<dbReference type="PROSITE" id="PS51186">
    <property type="entry name" value="GNAT"/>
    <property type="match status" value="1"/>
</dbReference>
<dbReference type="OrthoDB" id="1096234at2"/>
<dbReference type="CDD" id="cd04301">
    <property type="entry name" value="NAT_SF"/>
    <property type="match status" value="1"/>
</dbReference>
<gene>
    <name evidence="2" type="ORF">C3K47_18735</name>
</gene>
<protein>
    <recommendedName>
        <fullName evidence="1">N-acetyltransferase domain-containing protein</fullName>
    </recommendedName>
</protein>
<dbReference type="Pfam" id="PF13673">
    <property type="entry name" value="Acetyltransf_10"/>
    <property type="match status" value="1"/>
</dbReference>
<dbReference type="GO" id="GO:0016747">
    <property type="term" value="F:acyltransferase activity, transferring groups other than amino-acyl groups"/>
    <property type="evidence" value="ECO:0007669"/>
    <property type="project" value="InterPro"/>
</dbReference>
<keyword evidence="3" id="KW-1185">Reference proteome</keyword>
<dbReference type="Proteomes" id="UP000236893">
    <property type="component" value="Unassembled WGS sequence"/>
</dbReference>
<name>A0A2S4ZWM7_9SPHI</name>
<dbReference type="InterPro" id="IPR000182">
    <property type="entry name" value="GNAT_dom"/>
</dbReference>
<dbReference type="EMBL" id="PQVF01000019">
    <property type="protein sequence ID" value="POY34771.1"/>
    <property type="molecule type" value="Genomic_DNA"/>
</dbReference>
<proteinExistence type="predicted"/>
<comment type="caution">
    <text evidence="2">The sequence shown here is derived from an EMBL/GenBank/DDBJ whole genome shotgun (WGS) entry which is preliminary data.</text>
</comment>
<accession>A0A2S4ZWM7</accession>
<dbReference type="AlphaFoldDB" id="A0A2S4ZWM7"/>